<dbReference type="Pfam" id="PF02492">
    <property type="entry name" value="cobW"/>
    <property type="match status" value="1"/>
</dbReference>
<dbReference type="PANTHER" id="PTHR30134:SF2">
    <property type="entry name" value="HYDROGENASE MATURATION FACTOR HYPB"/>
    <property type="match status" value="1"/>
</dbReference>
<dbReference type="SUPFAM" id="SSF52540">
    <property type="entry name" value="P-loop containing nucleoside triphosphate hydrolases"/>
    <property type="match status" value="1"/>
</dbReference>
<dbReference type="GO" id="GO:0016151">
    <property type="term" value="F:nickel cation binding"/>
    <property type="evidence" value="ECO:0007669"/>
    <property type="project" value="InterPro"/>
</dbReference>
<reference evidence="9" key="1">
    <citation type="journal article" date="2021" name="mSystems">
        <title>Bacteria and Archaea Synergistically Convert Glycine Betaine to Biogenic Methane in the Formosa Cold Seep of the South China Sea.</title>
        <authorList>
            <person name="Li L."/>
            <person name="Zhang W."/>
            <person name="Zhang S."/>
            <person name="Song L."/>
            <person name="Sun Q."/>
            <person name="Zhang H."/>
            <person name="Xiang H."/>
            <person name="Dong X."/>
        </authorList>
    </citation>
    <scope>NUCLEOTIDE SEQUENCE</scope>
    <source>
        <strain evidence="9">LLY</strain>
    </source>
</reference>
<dbReference type="InterPro" id="IPR004392">
    <property type="entry name" value="Hyd_mat_HypB"/>
</dbReference>
<evidence type="ECO:0000256" key="5">
    <source>
        <dbReference type="ARBA" id="ARBA00022801"/>
    </source>
</evidence>
<keyword evidence="2" id="KW-0533">Nickel</keyword>
<dbReference type="PIRSF" id="PIRSF005624">
    <property type="entry name" value="Ni-bind_GTPase"/>
    <property type="match status" value="1"/>
</dbReference>
<keyword evidence="10" id="KW-1185">Reference proteome</keyword>
<protein>
    <submittedName>
        <fullName evidence="9">Hydrogenase nickel incorporation protein HypB</fullName>
    </submittedName>
</protein>
<evidence type="ECO:0000256" key="2">
    <source>
        <dbReference type="ARBA" id="ARBA00022596"/>
    </source>
</evidence>
<comment type="caution">
    <text evidence="9">The sequence shown here is derived from an EMBL/GenBank/DDBJ whole genome shotgun (WGS) entry which is preliminary data.</text>
</comment>
<dbReference type="GO" id="GO:0005525">
    <property type="term" value="F:GTP binding"/>
    <property type="evidence" value="ECO:0007669"/>
    <property type="project" value="UniProtKB-KW"/>
</dbReference>
<dbReference type="GO" id="GO:0008270">
    <property type="term" value="F:zinc ion binding"/>
    <property type="evidence" value="ECO:0007669"/>
    <property type="project" value="TreeGrafter"/>
</dbReference>
<dbReference type="InterPro" id="IPR003495">
    <property type="entry name" value="CobW/HypB/UreG_nucleotide-bd"/>
</dbReference>
<evidence type="ECO:0000313" key="10">
    <source>
        <dbReference type="Proteomes" id="UP001056766"/>
    </source>
</evidence>
<dbReference type="EMBL" id="JAGSOI010000002">
    <property type="protein sequence ID" value="MCM1985573.1"/>
    <property type="molecule type" value="Genomic_DNA"/>
</dbReference>
<evidence type="ECO:0000259" key="8">
    <source>
        <dbReference type="Pfam" id="PF02492"/>
    </source>
</evidence>
<feature type="domain" description="CobW/HypB/UreG nucleotide-binding" evidence="8">
    <location>
        <begin position="35"/>
        <end position="194"/>
    </location>
</feature>
<keyword evidence="6" id="KW-0862">Zinc</keyword>
<evidence type="ECO:0000256" key="7">
    <source>
        <dbReference type="ARBA" id="ARBA00023134"/>
    </source>
</evidence>
<dbReference type="PANTHER" id="PTHR30134">
    <property type="entry name" value="HYDROGENASE PROTEIN ASSEMBLY PROTEIN, NICKEL CHAPERONE"/>
    <property type="match status" value="1"/>
</dbReference>
<keyword evidence="4" id="KW-0547">Nucleotide-binding</keyword>
<dbReference type="GO" id="GO:0051604">
    <property type="term" value="P:protein maturation"/>
    <property type="evidence" value="ECO:0007669"/>
    <property type="project" value="InterPro"/>
</dbReference>
<evidence type="ECO:0000313" key="9">
    <source>
        <dbReference type="EMBL" id="MCM1985573.1"/>
    </source>
</evidence>
<dbReference type="Gene3D" id="3.40.50.300">
    <property type="entry name" value="P-loop containing nucleotide triphosphate hydrolases"/>
    <property type="match status" value="1"/>
</dbReference>
<keyword evidence="3" id="KW-0479">Metal-binding</keyword>
<evidence type="ECO:0000256" key="4">
    <source>
        <dbReference type="ARBA" id="ARBA00022741"/>
    </source>
</evidence>
<organism evidence="9 10">
    <name type="scientific">Methanococcoides seepicolus</name>
    <dbReference type="NCBI Taxonomy" id="2828780"/>
    <lineage>
        <taxon>Archaea</taxon>
        <taxon>Methanobacteriati</taxon>
        <taxon>Methanobacteriota</taxon>
        <taxon>Stenosarchaea group</taxon>
        <taxon>Methanomicrobia</taxon>
        <taxon>Methanosarcinales</taxon>
        <taxon>Methanosarcinaceae</taxon>
        <taxon>Methanococcoides</taxon>
    </lineage>
</organism>
<dbReference type="Proteomes" id="UP001056766">
    <property type="component" value="Unassembled WGS sequence"/>
</dbReference>
<evidence type="ECO:0000256" key="1">
    <source>
        <dbReference type="ARBA" id="ARBA00006211"/>
    </source>
</evidence>
<gene>
    <name evidence="9" type="primary">hypB</name>
    <name evidence="9" type="ORF">KDK67_00835</name>
</gene>
<comment type="similarity">
    <text evidence="1">Belongs to the SIMIBI class G3E GTPase family. HypB/HupM subfamily.</text>
</comment>
<dbReference type="InterPro" id="IPR027417">
    <property type="entry name" value="P-loop_NTPase"/>
</dbReference>
<keyword evidence="5" id="KW-0378">Hydrolase</keyword>
<evidence type="ECO:0000256" key="6">
    <source>
        <dbReference type="ARBA" id="ARBA00022833"/>
    </source>
</evidence>
<keyword evidence="7" id="KW-0342">GTP-binding</keyword>
<dbReference type="AlphaFoldDB" id="A0A9E5DAL4"/>
<proteinExistence type="inferred from homology"/>
<name>A0A9E5DAL4_9EURY</name>
<dbReference type="NCBIfam" id="TIGR00073">
    <property type="entry name" value="hypB"/>
    <property type="match status" value="1"/>
</dbReference>
<dbReference type="GO" id="GO:0003924">
    <property type="term" value="F:GTPase activity"/>
    <property type="evidence" value="ECO:0007669"/>
    <property type="project" value="InterPro"/>
</dbReference>
<accession>A0A9E5DAL4</accession>
<sequence length="216" mass="23925">MLMHVINVGHDVLKANDMLAEKNKELLDKNGVFAINIMGAIGSGKTTLIEKAIEILGDHYRIAVIAGDVVADMDAARFAKLGITTIPVNTGRECHLDANLIENVLSSMNLRDIDILFMENVGNLICPTDYKLGEHLRIVIVSVTEGDDIVLKHPMIFRSADVAVIHKTDIAEAVYADCEKMERDVRQLNPNIPILLTSIRDTESIEQWCSKISSYI</sequence>
<evidence type="ECO:0000256" key="3">
    <source>
        <dbReference type="ARBA" id="ARBA00022723"/>
    </source>
</evidence>
<reference evidence="9" key="2">
    <citation type="submission" date="2021-04" db="EMBL/GenBank/DDBJ databases">
        <authorList>
            <person name="Dong X."/>
        </authorList>
    </citation>
    <scope>NUCLEOTIDE SEQUENCE</scope>
    <source>
        <strain evidence="9">LLY</strain>
    </source>
</reference>